<dbReference type="SUPFAM" id="SSF51735">
    <property type="entry name" value="NAD(P)-binding Rossmann-fold domains"/>
    <property type="match status" value="1"/>
</dbReference>
<keyword evidence="1 4" id="KW-0560">Oxidoreductase</keyword>
<organism evidence="4 5">
    <name type="scientific">Bacillus thuringiensis T01-328</name>
    <dbReference type="NCBI Taxonomy" id="1324966"/>
    <lineage>
        <taxon>Bacteria</taxon>
        <taxon>Bacillati</taxon>
        <taxon>Bacillota</taxon>
        <taxon>Bacilli</taxon>
        <taxon>Bacillales</taxon>
        <taxon>Bacillaceae</taxon>
        <taxon>Bacillus</taxon>
        <taxon>Bacillus cereus group</taxon>
    </lineage>
</organism>
<dbReference type="Gene3D" id="3.40.50.720">
    <property type="entry name" value="NAD(P)-binding Rossmann-like Domain"/>
    <property type="match status" value="2"/>
</dbReference>
<dbReference type="EC" id="1.1.1.132" evidence="4"/>
<dbReference type="InterPro" id="IPR017476">
    <property type="entry name" value="UDP-Glc/GDP-Man"/>
</dbReference>
<dbReference type="InterPro" id="IPR036291">
    <property type="entry name" value="NAD(P)-bd_dom_sf"/>
</dbReference>
<dbReference type="CDD" id="cd00761">
    <property type="entry name" value="Glyco_tranf_GTA_type"/>
    <property type="match status" value="1"/>
</dbReference>
<proteinExistence type="predicted"/>
<dbReference type="Pfam" id="PF03720">
    <property type="entry name" value="UDPG_MGDP_dh_C"/>
    <property type="match status" value="1"/>
</dbReference>
<accession>A0AAN4HG60</accession>
<dbReference type="Pfam" id="PF03721">
    <property type="entry name" value="UDPG_MGDP_dh_N"/>
    <property type="match status" value="1"/>
</dbReference>
<dbReference type="PIRSF" id="PIRSF500136">
    <property type="entry name" value="UDP_ManNAc_DH"/>
    <property type="match status" value="1"/>
</dbReference>
<dbReference type="GO" id="GO:0000271">
    <property type="term" value="P:polysaccharide biosynthetic process"/>
    <property type="evidence" value="ECO:0007669"/>
    <property type="project" value="InterPro"/>
</dbReference>
<evidence type="ECO:0000256" key="1">
    <source>
        <dbReference type="ARBA" id="ARBA00023002"/>
    </source>
</evidence>
<reference evidence="4 5" key="1">
    <citation type="journal article" date="2013" name="Genome Announc.">
        <title>Draft Genome Sequence of Bacillus thuringiensis var. thuringiensis Strain T01-328, a Brazilian Isolate That Produces a Soluble Pesticide Protein, Cry1Ia.</title>
        <authorList>
            <person name="Varani A.M."/>
            <person name="Lemos M.V."/>
            <person name="Fernandes C.C."/>
            <person name="Lemos E.G."/>
            <person name="Alves E.C."/>
            <person name="Desiderio J.A."/>
        </authorList>
    </citation>
    <scope>NUCLEOTIDE SEQUENCE [LARGE SCALE GENOMIC DNA]</scope>
    <source>
        <strain evidence="4 5">T01-328</strain>
    </source>
</reference>
<dbReference type="GO" id="GO:0051287">
    <property type="term" value="F:NAD binding"/>
    <property type="evidence" value="ECO:0007669"/>
    <property type="project" value="InterPro"/>
</dbReference>
<feature type="domain" description="UDP-glucose/GDP-mannose dehydrogenase C-terminal" evidence="3">
    <location>
        <begin position="829"/>
        <end position="923"/>
    </location>
</feature>
<dbReference type="PANTHER" id="PTHR43491:SF1">
    <property type="entry name" value="UDP-N-ACETYL-D-MANNOSAMINE DEHYDROGENASE"/>
    <property type="match status" value="1"/>
</dbReference>
<dbReference type="Gene3D" id="3.90.550.10">
    <property type="entry name" value="Spore Coat Polysaccharide Biosynthesis Protein SpsA, Chain A"/>
    <property type="match status" value="2"/>
</dbReference>
<dbReference type="InterPro" id="IPR008927">
    <property type="entry name" value="6-PGluconate_DH-like_C_sf"/>
</dbReference>
<evidence type="ECO:0000256" key="2">
    <source>
        <dbReference type="ARBA" id="ARBA00023027"/>
    </source>
</evidence>
<sequence>MRVSVVIPAHNEASTLSQVLVEVEKLKPYEIIVVDNGSTDGTKDIALQHHCHVIYYKHSLGNDVGRAIGAREAKGEIVLFLDGDIVIDSKELQRFVKGIRQGHQIVVNNLTWSVYLKMRPHYTTVGKFMLNRYLNKKELVVGSLIAIPHAMSREVIEKLGWWNLADPALFQAIAMSRGVDIVDTASVDVIHTNKVRPVHTGTSPGSPYPKATSRIMGDHLRALQYVIETYGKRGGFSEGNRDREFIGNYKPVVLKKEKAKYSAIIPVSEEKMTIRSVIQEVKKAGVDEIIVVANGADFETVKQAKLENVIVIEFEEALGHNVARAIGAMHATADICLFVDGDFVIPAKKLTPFLQAVEDGSDVVLNDLQCLLDMFHPADPISMGKYFMNLVAKRPDLWNNSLTAVPHAMHKRVIEKIGYDSLVIPPLAQMKAILEVFSITAVEFVDVIKTNRIRPEQHGFVNGRIPAFDRIFGDQLEAIAYLLQYTDERGSFTDGDRDRDTIQQLRKEEKNTDECSSKVAIIGLGYVGLPLAVHFAERGHTVLGLDKDTRKIESIIKGESYIPDVSSKVLQSLLTKNKLIVNTPDKGITDFQNSDYVIVTVPTPINERREPDLSALISASHYIQQNLQKGQTFIFESSTYPGTLEEVIIPIISQAGQKVGEDFYIGYSPERIDPANSQYSVQSIPKVISGQTEKCKQKVQDLYSTIFDVVVPVSSPKVAEMCKLFENIQRLVNISLVNELNTLCESLGIDFYEAIEAASTKPFGFTPYWPGPGIGGHCIPVDPLYFQWRIKKNGAISQLIEAAHVINEEMPEKIVRKVKGMVQSPGLVLIVGIAYKKDVNDLRESPALPIIQLLIKEGYEIKYHDSYISSAEIGDKVYQSVALDEQTVKEAGCVLILTDHSNIDWKLFKGIDRVIDTRGIIKKVSV</sequence>
<evidence type="ECO:0000259" key="3">
    <source>
        <dbReference type="SMART" id="SM00984"/>
    </source>
</evidence>
<dbReference type="NCBIfam" id="TIGR03026">
    <property type="entry name" value="NDP-sugDHase"/>
    <property type="match status" value="1"/>
</dbReference>
<dbReference type="EMBL" id="ARXZ02000010">
    <property type="protein sequence ID" value="ERH99144.1"/>
    <property type="molecule type" value="Genomic_DNA"/>
</dbReference>
<gene>
    <name evidence="4" type="ORF">BTCBT_004557</name>
</gene>
<evidence type="ECO:0000313" key="5">
    <source>
        <dbReference type="Proteomes" id="UP000013487"/>
    </source>
</evidence>
<dbReference type="AlphaFoldDB" id="A0AAN4HG60"/>
<dbReference type="Pfam" id="PF00984">
    <property type="entry name" value="UDPG_MGDP_dh"/>
    <property type="match status" value="1"/>
</dbReference>
<dbReference type="GO" id="GO:0047919">
    <property type="term" value="F:GDP-mannose 6-dehydrogenase activity"/>
    <property type="evidence" value="ECO:0007669"/>
    <property type="project" value="UniProtKB-EC"/>
</dbReference>
<dbReference type="SUPFAM" id="SSF48179">
    <property type="entry name" value="6-phosphogluconate dehydrogenase C-terminal domain-like"/>
    <property type="match status" value="1"/>
</dbReference>
<comment type="caution">
    <text evidence="4">The sequence shown here is derived from an EMBL/GenBank/DDBJ whole genome shotgun (WGS) entry which is preliminary data.</text>
</comment>
<dbReference type="GO" id="GO:0016628">
    <property type="term" value="F:oxidoreductase activity, acting on the CH-CH group of donors, NAD or NADP as acceptor"/>
    <property type="evidence" value="ECO:0007669"/>
    <property type="project" value="InterPro"/>
</dbReference>
<evidence type="ECO:0000313" key="4">
    <source>
        <dbReference type="EMBL" id="ERH99144.1"/>
    </source>
</evidence>
<dbReference type="InterPro" id="IPR014026">
    <property type="entry name" value="UDP-Glc/GDP-Man_DH_dimer"/>
</dbReference>
<dbReference type="InterPro" id="IPR001732">
    <property type="entry name" value="UDP-Glc/GDP-Man_DH_N"/>
</dbReference>
<dbReference type="Pfam" id="PF00535">
    <property type="entry name" value="Glycos_transf_2"/>
    <property type="match status" value="2"/>
</dbReference>
<keyword evidence="2" id="KW-0520">NAD</keyword>
<dbReference type="InterPro" id="IPR036220">
    <property type="entry name" value="UDP-Glc/GDP-Man_DH_C_sf"/>
</dbReference>
<dbReference type="SUPFAM" id="SSF53448">
    <property type="entry name" value="Nucleotide-diphospho-sugar transferases"/>
    <property type="match status" value="2"/>
</dbReference>
<dbReference type="Proteomes" id="UP000013487">
    <property type="component" value="Unassembled WGS sequence"/>
</dbReference>
<dbReference type="InterPro" id="IPR001173">
    <property type="entry name" value="Glyco_trans_2-like"/>
</dbReference>
<dbReference type="SUPFAM" id="SSF52413">
    <property type="entry name" value="UDP-glucose/GDP-mannose dehydrogenase C-terminal domain"/>
    <property type="match status" value="1"/>
</dbReference>
<dbReference type="PANTHER" id="PTHR43491">
    <property type="entry name" value="UDP-N-ACETYL-D-MANNOSAMINE DEHYDROGENASE"/>
    <property type="match status" value="1"/>
</dbReference>
<dbReference type="SMART" id="SM00984">
    <property type="entry name" value="UDPG_MGDP_dh_C"/>
    <property type="match status" value="1"/>
</dbReference>
<dbReference type="InterPro" id="IPR029044">
    <property type="entry name" value="Nucleotide-diphossugar_trans"/>
</dbReference>
<protein>
    <submittedName>
        <fullName evidence="4">GDP-mannose 6-dehydrogenase</fullName>
        <ecNumber evidence="4">1.1.1.132</ecNumber>
    </submittedName>
</protein>
<dbReference type="InterPro" id="IPR028359">
    <property type="entry name" value="UDP_ManNAc/GlcNAc_DH"/>
</dbReference>
<dbReference type="PIRSF" id="PIRSF000124">
    <property type="entry name" value="UDPglc_GDPman_dh"/>
    <property type="match status" value="1"/>
</dbReference>
<dbReference type="InterPro" id="IPR014027">
    <property type="entry name" value="UDP-Glc/GDP-Man_DH_C"/>
</dbReference>
<name>A0AAN4HG60_BACTU</name>